<gene>
    <name evidence="5" type="ORF">K8U80_06610</name>
</gene>
<accession>A0A921IQ88</accession>
<evidence type="ECO:0000313" key="6">
    <source>
        <dbReference type="Proteomes" id="UP000746751"/>
    </source>
</evidence>
<name>A0A921IQ88_9ACTN</name>
<evidence type="ECO:0000256" key="3">
    <source>
        <dbReference type="ARBA" id="ARBA00023163"/>
    </source>
</evidence>
<evidence type="ECO:0000256" key="1">
    <source>
        <dbReference type="ARBA" id="ARBA00023015"/>
    </source>
</evidence>
<dbReference type="SUPFAM" id="SSF46785">
    <property type="entry name" value="Winged helix' DNA-binding domain"/>
    <property type="match status" value="1"/>
</dbReference>
<dbReference type="Gene3D" id="1.10.10.10">
    <property type="entry name" value="Winged helix-like DNA-binding domain superfamily/Winged helix DNA-binding domain"/>
    <property type="match status" value="1"/>
</dbReference>
<dbReference type="InterPro" id="IPR028978">
    <property type="entry name" value="Chorismate_lyase_/UTRA_dom_sf"/>
</dbReference>
<dbReference type="GO" id="GO:0045892">
    <property type="term" value="P:negative regulation of DNA-templated transcription"/>
    <property type="evidence" value="ECO:0007669"/>
    <property type="project" value="TreeGrafter"/>
</dbReference>
<keyword evidence="3" id="KW-0804">Transcription</keyword>
<dbReference type="SUPFAM" id="SSF64288">
    <property type="entry name" value="Chorismate lyase-like"/>
    <property type="match status" value="1"/>
</dbReference>
<dbReference type="PROSITE" id="PS50949">
    <property type="entry name" value="HTH_GNTR"/>
    <property type="match status" value="1"/>
</dbReference>
<dbReference type="EMBL" id="DYVF01000043">
    <property type="protein sequence ID" value="HJG31052.1"/>
    <property type="molecule type" value="Genomic_DNA"/>
</dbReference>
<keyword evidence="2" id="KW-0238">DNA-binding</keyword>
<evidence type="ECO:0000256" key="2">
    <source>
        <dbReference type="ARBA" id="ARBA00023125"/>
    </source>
</evidence>
<dbReference type="GO" id="GO:0003677">
    <property type="term" value="F:DNA binding"/>
    <property type="evidence" value="ECO:0007669"/>
    <property type="project" value="UniProtKB-KW"/>
</dbReference>
<dbReference type="SMART" id="SM00866">
    <property type="entry name" value="UTRA"/>
    <property type="match status" value="1"/>
</dbReference>
<dbReference type="Gene3D" id="3.40.1410.10">
    <property type="entry name" value="Chorismate lyase-like"/>
    <property type="match status" value="1"/>
</dbReference>
<evidence type="ECO:0000259" key="4">
    <source>
        <dbReference type="PROSITE" id="PS50949"/>
    </source>
</evidence>
<dbReference type="PANTHER" id="PTHR44846">
    <property type="entry name" value="MANNOSYL-D-GLYCERATE TRANSPORT/METABOLISM SYSTEM REPRESSOR MNGR-RELATED"/>
    <property type="match status" value="1"/>
</dbReference>
<dbReference type="InterPro" id="IPR050679">
    <property type="entry name" value="Bact_HTH_transcr_reg"/>
</dbReference>
<dbReference type="CDD" id="cd07377">
    <property type="entry name" value="WHTH_GntR"/>
    <property type="match status" value="1"/>
</dbReference>
<dbReference type="AlphaFoldDB" id="A0A921IQ88"/>
<reference evidence="5" key="2">
    <citation type="submission" date="2021-09" db="EMBL/GenBank/DDBJ databases">
        <authorList>
            <person name="Gilroy R."/>
        </authorList>
    </citation>
    <scope>NUCLEOTIDE SEQUENCE</scope>
    <source>
        <strain evidence="5">ChiGjej2B2-7701</strain>
    </source>
</reference>
<dbReference type="Proteomes" id="UP000746751">
    <property type="component" value="Unassembled WGS sequence"/>
</dbReference>
<comment type="caution">
    <text evidence="5">The sequence shown here is derived from an EMBL/GenBank/DDBJ whole genome shotgun (WGS) entry which is preliminary data.</text>
</comment>
<dbReference type="PANTHER" id="PTHR44846:SF12">
    <property type="entry name" value="HTH-TYPE TRANSCRIPTIONAL REGULATOR TRER"/>
    <property type="match status" value="1"/>
</dbReference>
<dbReference type="Pfam" id="PF07702">
    <property type="entry name" value="UTRA"/>
    <property type="match status" value="1"/>
</dbReference>
<evidence type="ECO:0000313" key="5">
    <source>
        <dbReference type="EMBL" id="HJG31052.1"/>
    </source>
</evidence>
<dbReference type="InterPro" id="IPR000524">
    <property type="entry name" value="Tscrpt_reg_HTH_GntR"/>
</dbReference>
<dbReference type="GO" id="GO:0003700">
    <property type="term" value="F:DNA-binding transcription factor activity"/>
    <property type="evidence" value="ECO:0007669"/>
    <property type="project" value="InterPro"/>
</dbReference>
<dbReference type="InterPro" id="IPR011663">
    <property type="entry name" value="UTRA"/>
</dbReference>
<sequence length="241" mass="27003">MPKAVFQDIYRALKQNIEDGIFAYQSFLPSEAELTTRFDCSRSSVRRALRMLAEDGYVQSQQGKGVRVIRNPALLDISGYNGLETFNELAARLDFTPHTDAVLLEEIVADDGLAETTGFATGSRLTHIMRARRADNMRISTDESFYLADEVPGLTLEIIANSVYAYLEGELGMKIGTSKRTITVEAATETDQRYIDLGEFNAVGVMRSHTFDADGVMIEYTESRQRPGFFAYHETAVRSQR</sequence>
<protein>
    <submittedName>
        <fullName evidence="5">UTRA domain-containing protein</fullName>
    </submittedName>
</protein>
<proteinExistence type="predicted"/>
<dbReference type="SMART" id="SM00345">
    <property type="entry name" value="HTH_GNTR"/>
    <property type="match status" value="1"/>
</dbReference>
<reference evidence="5" key="1">
    <citation type="journal article" date="2021" name="PeerJ">
        <title>Extensive microbial diversity within the chicken gut microbiome revealed by metagenomics and culture.</title>
        <authorList>
            <person name="Gilroy R."/>
            <person name="Ravi A."/>
            <person name="Getino M."/>
            <person name="Pursley I."/>
            <person name="Horton D.L."/>
            <person name="Alikhan N.F."/>
            <person name="Baker D."/>
            <person name="Gharbi K."/>
            <person name="Hall N."/>
            <person name="Watson M."/>
            <person name="Adriaenssens E.M."/>
            <person name="Foster-Nyarko E."/>
            <person name="Jarju S."/>
            <person name="Secka A."/>
            <person name="Antonio M."/>
            <person name="Oren A."/>
            <person name="Chaudhuri R.R."/>
            <person name="La Ragione R."/>
            <person name="Hildebrand F."/>
            <person name="Pallen M.J."/>
        </authorList>
    </citation>
    <scope>NUCLEOTIDE SEQUENCE</scope>
    <source>
        <strain evidence="5">ChiGjej2B2-7701</strain>
    </source>
</reference>
<dbReference type="Pfam" id="PF00392">
    <property type="entry name" value="GntR"/>
    <property type="match status" value="1"/>
</dbReference>
<dbReference type="InterPro" id="IPR036388">
    <property type="entry name" value="WH-like_DNA-bd_sf"/>
</dbReference>
<organism evidence="5 6">
    <name type="scientific">Collinsella ihumii</name>
    <dbReference type="NCBI Taxonomy" id="1720204"/>
    <lineage>
        <taxon>Bacteria</taxon>
        <taxon>Bacillati</taxon>
        <taxon>Actinomycetota</taxon>
        <taxon>Coriobacteriia</taxon>
        <taxon>Coriobacteriales</taxon>
        <taxon>Coriobacteriaceae</taxon>
        <taxon>Collinsella</taxon>
    </lineage>
</organism>
<dbReference type="InterPro" id="IPR036390">
    <property type="entry name" value="WH_DNA-bd_sf"/>
</dbReference>
<keyword evidence="1" id="KW-0805">Transcription regulation</keyword>
<dbReference type="PRINTS" id="PR00035">
    <property type="entry name" value="HTHGNTR"/>
</dbReference>
<feature type="domain" description="HTH gntR-type" evidence="4">
    <location>
        <begin position="3"/>
        <end position="71"/>
    </location>
</feature>